<name>A0A1I5WSJ3_9BACT</name>
<dbReference type="RefSeq" id="WP_092018683.1">
    <property type="nucleotide sequence ID" value="NZ_FOXH01000012.1"/>
</dbReference>
<proteinExistence type="predicted"/>
<sequence length="135" mass="16007">MRKDIEFPIVEGIKIVIARSVNELNQTDWDVYLINRLEDCIEKVFITSRGFGLNKDGQEQKTSLLRHFYERLEPGAIIKVEPITPEVFHLNNEYWVSYYIENLIFDKKFLFVPDSIKEEFLTKIEDIEDEVILHA</sequence>
<reference evidence="1 2" key="1">
    <citation type="submission" date="2016-10" db="EMBL/GenBank/DDBJ databases">
        <authorList>
            <person name="de Groot N.N."/>
        </authorList>
    </citation>
    <scope>NUCLEOTIDE SEQUENCE [LARGE SCALE GENOMIC DNA]</scope>
    <source>
        <strain evidence="2">E92,LMG 26720,CCM 7988</strain>
    </source>
</reference>
<dbReference type="STRING" id="1079859.SAMN04515674_112146"/>
<dbReference type="EMBL" id="FOXH01000012">
    <property type="protein sequence ID" value="SFQ22528.1"/>
    <property type="molecule type" value="Genomic_DNA"/>
</dbReference>
<dbReference type="AlphaFoldDB" id="A0A1I5WSJ3"/>
<evidence type="ECO:0000313" key="2">
    <source>
        <dbReference type="Proteomes" id="UP000199306"/>
    </source>
</evidence>
<organism evidence="1 2">
    <name type="scientific">Pseudarcicella hirudinis</name>
    <dbReference type="NCBI Taxonomy" id="1079859"/>
    <lineage>
        <taxon>Bacteria</taxon>
        <taxon>Pseudomonadati</taxon>
        <taxon>Bacteroidota</taxon>
        <taxon>Cytophagia</taxon>
        <taxon>Cytophagales</taxon>
        <taxon>Flectobacillaceae</taxon>
        <taxon>Pseudarcicella</taxon>
    </lineage>
</organism>
<dbReference type="OrthoDB" id="953239at2"/>
<keyword evidence="2" id="KW-1185">Reference proteome</keyword>
<dbReference type="Proteomes" id="UP000199306">
    <property type="component" value="Unassembled WGS sequence"/>
</dbReference>
<gene>
    <name evidence="1" type="ORF">SAMN04515674_112146</name>
</gene>
<accession>A0A1I5WSJ3</accession>
<protein>
    <submittedName>
        <fullName evidence="1">Uncharacterized protein</fullName>
    </submittedName>
</protein>
<evidence type="ECO:0000313" key="1">
    <source>
        <dbReference type="EMBL" id="SFQ22528.1"/>
    </source>
</evidence>